<keyword evidence="20" id="KW-1185">Reference proteome</keyword>
<keyword evidence="13" id="KW-0175">Coiled coil</keyword>
<dbReference type="GO" id="GO:0000155">
    <property type="term" value="F:phosphorelay sensor kinase activity"/>
    <property type="evidence" value="ECO:0007669"/>
    <property type="project" value="InterPro"/>
</dbReference>
<evidence type="ECO:0000313" key="18">
    <source>
        <dbReference type="EMBL" id="KST65416.1"/>
    </source>
</evidence>
<feature type="domain" description="Response regulatory" evidence="15">
    <location>
        <begin position="1"/>
        <end position="105"/>
    </location>
</feature>
<dbReference type="PANTHER" id="PTHR43547">
    <property type="entry name" value="TWO-COMPONENT HISTIDINE KINASE"/>
    <property type="match status" value="1"/>
</dbReference>
<dbReference type="NCBIfam" id="TIGR00229">
    <property type="entry name" value="sensory_box"/>
    <property type="match status" value="1"/>
</dbReference>
<dbReference type="GO" id="GO:0005886">
    <property type="term" value="C:plasma membrane"/>
    <property type="evidence" value="ECO:0007669"/>
    <property type="project" value="UniProtKB-SubCell"/>
</dbReference>
<dbReference type="InterPro" id="IPR005467">
    <property type="entry name" value="His_kinase_dom"/>
</dbReference>
<dbReference type="SMART" id="SM00448">
    <property type="entry name" value="REC"/>
    <property type="match status" value="2"/>
</dbReference>
<dbReference type="EMBL" id="LMTZ01000001">
    <property type="protein sequence ID" value="KST70493.1"/>
    <property type="molecule type" value="Genomic_DNA"/>
</dbReference>
<dbReference type="InterPro" id="IPR003661">
    <property type="entry name" value="HisK_dim/P_dom"/>
</dbReference>
<evidence type="ECO:0000256" key="10">
    <source>
        <dbReference type="ARBA" id="ARBA00023012"/>
    </source>
</evidence>
<dbReference type="Pfam" id="PF02518">
    <property type="entry name" value="HATPase_c"/>
    <property type="match status" value="1"/>
</dbReference>
<dbReference type="CDD" id="cd17580">
    <property type="entry name" value="REC_2_DhkD-like"/>
    <property type="match status" value="1"/>
</dbReference>
<keyword evidence="4" id="KW-1003">Cell membrane</keyword>
<keyword evidence="5 12" id="KW-0597">Phosphoprotein</keyword>
<dbReference type="Gene3D" id="1.10.287.130">
    <property type="match status" value="1"/>
</dbReference>
<evidence type="ECO:0000256" key="4">
    <source>
        <dbReference type="ARBA" id="ARBA00022475"/>
    </source>
</evidence>
<dbReference type="Pfam" id="PF13426">
    <property type="entry name" value="PAS_9"/>
    <property type="match status" value="1"/>
</dbReference>
<reference evidence="18 20" key="1">
    <citation type="journal article" date="2015" name="Genome Announc.">
        <title>Draft Genome of the Euendolithic (true boring) Cyanobacterium Mastigocoleus testarum strain BC008.</title>
        <authorList>
            <person name="Guida B.S."/>
            <person name="Garcia-Pichel F."/>
        </authorList>
    </citation>
    <scope>NUCLEOTIDE SEQUENCE [LARGE SCALE GENOMIC DNA]</scope>
    <source>
        <strain evidence="18 20">BC008</strain>
    </source>
</reference>
<feature type="modified residue" description="4-aspartylphosphate" evidence="12">
    <location>
        <position position="40"/>
    </location>
</feature>
<evidence type="ECO:0000256" key="5">
    <source>
        <dbReference type="ARBA" id="ARBA00022553"/>
    </source>
</evidence>
<dbReference type="Gene3D" id="3.40.50.2300">
    <property type="match status" value="2"/>
</dbReference>
<evidence type="ECO:0000256" key="3">
    <source>
        <dbReference type="ARBA" id="ARBA00012438"/>
    </source>
</evidence>
<dbReference type="InterPro" id="IPR036890">
    <property type="entry name" value="HATPase_C_sf"/>
</dbReference>
<dbReference type="InterPro" id="IPR003594">
    <property type="entry name" value="HATPase_dom"/>
</dbReference>
<feature type="domain" description="Histidine kinase" evidence="14">
    <location>
        <begin position="268"/>
        <end position="486"/>
    </location>
</feature>
<dbReference type="SMART" id="SM00086">
    <property type="entry name" value="PAC"/>
    <property type="match status" value="1"/>
</dbReference>
<dbReference type="CDD" id="cd00130">
    <property type="entry name" value="PAS"/>
    <property type="match status" value="1"/>
</dbReference>
<dbReference type="SMART" id="SM00091">
    <property type="entry name" value="PAS"/>
    <property type="match status" value="1"/>
</dbReference>
<evidence type="ECO:0000256" key="2">
    <source>
        <dbReference type="ARBA" id="ARBA00004236"/>
    </source>
</evidence>
<dbReference type="SUPFAM" id="SSF55874">
    <property type="entry name" value="ATPase domain of HSP90 chaperone/DNA topoisomerase II/histidine kinase"/>
    <property type="match status" value="1"/>
</dbReference>
<dbReference type="PANTHER" id="PTHR43547:SF2">
    <property type="entry name" value="HYBRID SIGNAL TRANSDUCTION HISTIDINE KINASE C"/>
    <property type="match status" value="1"/>
</dbReference>
<dbReference type="PROSITE" id="PS50109">
    <property type="entry name" value="HIS_KIN"/>
    <property type="match status" value="1"/>
</dbReference>
<keyword evidence="9" id="KW-0067">ATP-binding</keyword>
<dbReference type="InterPro" id="IPR036097">
    <property type="entry name" value="HisK_dim/P_sf"/>
</dbReference>
<dbReference type="AlphaFoldDB" id="A0A0V7ZLU3"/>
<comment type="caution">
    <text evidence="18">The sequence shown here is derived from an EMBL/GenBank/DDBJ whole genome shotgun (WGS) entry which is preliminary data.</text>
</comment>
<dbReference type="Proteomes" id="UP000053372">
    <property type="component" value="Unassembled WGS sequence"/>
</dbReference>
<dbReference type="Pfam" id="PF00512">
    <property type="entry name" value="HisKA"/>
    <property type="match status" value="1"/>
</dbReference>
<dbReference type="PROSITE" id="PS50112">
    <property type="entry name" value="PAS"/>
    <property type="match status" value="1"/>
</dbReference>
<dbReference type="SMART" id="SM00387">
    <property type="entry name" value="HATPase_c"/>
    <property type="match status" value="1"/>
</dbReference>
<feature type="coiled-coil region" evidence="13">
    <location>
        <begin position="228"/>
        <end position="261"/>
    </location>
</feature>
<dbReference type="Gene3D" id="3.30.450.20">
    <property type="entry name" value="PAS domain"/>
    <property type="match status" value="1"/>
</dbReference>
<dbReference type="InterPro" id="IPR001789">
    <property type="entry name" value="Sig_transdc_resp-reg_receiver"/>
</dbReference>
<dbReference type="Gene3D" id="3.30.565.10">
    <property type="entry name" value="Histidine kinase-like ATPase, C-terminal domain"/>
    <property type="match status" value="1"/>
</dbReference>
<keyword evidence="10" id="KW-0902">Two-component regulatory system</keyword>
<evidence type="ECO:0000256" key="12">
    <source>
        <dbReference type="PROSITE-ProRule" id="PRU00169"/>
    </source>
</evidence>
<dbReference type="GO" id="GO:0005524">
    <property type="term" value="F:ATP binding"/>
    <property type="evidence" value="ECO:0007669"/>
    <property type="project" value="UniProtKB-KW"/>
</dbReference>
<sequence>MLALRELKEQFFQVKTTQVSNSREFAQVLEQKNFNFVITDYQLRWTTGLDILRTIKKKYPDCPVVMFTGTGNEEIAVEAMKLGLDDYIIKSPKHYTRLAITVRSIWEREQERKARLELEKRYRLLFEGVPIGLYRLTPTGTVLEANSTLIKLLGYQDGQEELLRNQRIDFYVDPTIYLEWKAKLDTVGILKSDEVQLRRWNNELIWVRHSAQAIRSEWGELLYYEGVIEDITQQKQAEIERNQLLEREQEARAEAEAANRIKDEFLATLSHELRTPLNAILGWVQIINRPKIGPKQMARGLEIIKRNSKTQAQLIDDLLDVSRIIRGKLELQVAPIDLGKVINVALDTVSLSARAKRINLRFEKNSDLENIYGDFSRLQQVIWNLLVNAIKFTPIGGTVNINLEEIQSYAQIRVIDTGIGIEAKYIPYIFDRFNQVEGTSKRKYSGLGLGLAIVRYIVEGHGGEVFAESPGKGKGSTFTVKLPLPVTSDTSSKEQPFLLADPLNEFPDLSNLNILLVEDEDDSREFVTIVLEQCGATVTSTSGVREALEAFDHQPPDILISDIAMPEEDGYDLISKIRQRLGENEAKLQGNKTRLPFATVALTAYAQEEDKQKTLNAGFDLHLSKPIDPTEIAVAVAELVLLNRTN</sequence>
<dbReference type="InterPro" id="IPR004358">
    <property type="entry name" value="Sig_transdc_His_kin-like_C"/>
</dbReference>
<evidence type="ECO:0000259" key="14">
    <source>
        <dbReference type="PROSITE" id="PS50109"/>
    </source>
</evidence>
<evidence type="ECO:0000313" key="20">
    <source>
        <dbReference type="Proteomes" id="UP000053372"/>
    </source>
</evidence>
<evidence type="ECO:0000256" key="13">
    <source>
        <dbReference type="SAM" id="Coils"/>
    </source>
</evidence>
<gene>
    <name evidence="18" type="ORF">BC008_21690</name>
    <name evidence="19" type="ORF">BC008_45640</name>
</gene>
<dbReference type="SUPFAM" id="SSF47384">
    <property type="entry name" value="Homodimeric domain of signal transducing histidine kinase"/>
    <property type="match status" value="1"/>
</dbReference>
<keyword evidence="11" id="KW-0472">Membrane</keyword>
<dbReference type="CDD" id="cd00156">
    <property type="entry name" value="REC"/>
    <property type="match status" value="1"/>
</dbReference>
<keyword evidence="8" id="KW-0418">Kinase</keyword>
<evidence type="ECO:0000259" key="17">
    <source>
        <dbReference type="PROSITE" id="PS50113"/>
    </source>
</evidence>
<protein>
    <recommendedName>
        <fullName evidence="3">histidine kinase</fullName>
        <ecNumber evidence="3">2.7.13.3</ecNumber>
    </recommendedName>
</protein>
<dbReference type="SMART" id="SM00388">
    <property type="entry name" value="HisKA"/>
    <property type="match status" value="1"/>
</dbReference>
<dbReference type="InterPro" id="IPR000014">
    <property type="entry name" value="PAS"/>
</dbReference>
<accession>A0A0V7ZLU3</accession>
<evidence type="ECO:0000256" key="11">
    <source>
        <dbReference type="ARBA" id="ARBA00023136"/>
    </source>
</evidence>
<comment type="subcellular location">
    <subcellularLocation>
        <location evidence="2">Cell membrane</location>
    </subcellularLocation>
</comment>
<feature type="modified residue" description="4-aspartylphosphate" evidence="12">
    <location>
        <position position="562"/>
    </location>
</feature>
<dbReference type="CDD" id="cd00082">
    <property type="entry name" value="HisKA"/>
    <property type="match status" value="1"/>
</dbReference>
<evidence type="ECO:0000313" key="19">
    <source>
        <dbReference type="EMBL" id="KST70493.1"/>
    </source>
</evidence>
<feature type="domain" description="Response regulatory" evidence="15">
    <location>
        <begin position="513"/>
        <end position="640"/>
    </location>
</feature>
<evidence type="ECO:0000256" key="7">
    <source>
        <dbReference type="ARBA" id="ARBA00022741"/>
    </source>
</evidence>
<dbReference type="InterPro" id="IPR035965">
    <property type="entry name" value="PAS-like_dom_sf"/>
</dbReference>
<dbReference type="EMBL" id="LMTZ01000108">
    <property type="protein sequence ID" value="KST65416.1"/>
    <property type="molecule type" value="Genomic_DNA"/>
</dbReference>
<evidence type="ECO:0000256" key="1">
    <source>
        <dbReference type="ARBA" id="ARBA00000085"/>
    </source>
</evidence>
<keyword evidence="7" id="KW-0547">Nucleotide-binding</keyword>
<feature type="domain" description="PAC" evidence="17">
    <location>
        <begin position="191"/>
        <end position="243"/>
    </location>
</feature>
<dbReference type="InterPro" id="IPR001610">
    <property type="entry name" value="PAC"/>
</dbReference>
<dbReference type="FunFam" id="3.30.565.10:FF:000023">
    <property type="entry name" value="PAS domain-containing sensor histidine kinase"/>
    <property type="match status" value="1"/>
</dbReference>
<evidence type="ECO:0000256" key="9">
    <source>
        <dbReference type="ARBA" id="ARBA00022840"/>
    </source>
</evidence>
<evidence type="ECO:0000259" key="15">
    <source>
        <dbReference type="PROSITE" id="PS50110"/>
    </source>
</evidence>
<evidence type="ECO:0000259" key="16">
    <source>
        <dbReference type="PROSITE" id="PS50112"/>
    </source>
</evidence>
<proteinExistence type="predicted"/>
<evidence type="ECO:0000256" key="8">
    <source>
        <dbReference type="ARBA" id="ARBA00022777"/>
    </source>
</evidence>
<name>A0A0V7ZLU3_9CYAN</name>
<dbReference type="SUPFAM" id="SSF52172">
    <property type="entry name" value="CheY-like"/>
    <property type="match status" value="2"/>
</dbReference>
<evidence type="ECO:0000256" key="6">
    <source>
        <dbReference type="ARBA" id="ARBA00022679"/>
    </source>
</evidence>
<dbReference type="InterPro" id="IPR011006">
    <property type="entry name" value="CheY-like_superfamily"/>
</dbReference>
<dbReference type="Pfam" id="PF00072">
    <property type="entry name" value="Response_reg"/>
    <property type="match status" value="2"/>
</dbReference>
<dbReference type="PROSITE" id="PS50110">
    <property type="entry name" value="RESPONSE_REGULATORY"/>
    <property type="match status" value="2"/>
</dbReference>
<dbReference type="PRINTS" id="PR00344">
    <property type="entry name" value="BCTRLSENSOR"/>
</dbReference>
<dbReference type="PROSITE" id="PS50113">
    <property type="entry name" value="PAC"/>
    <property type="match status" value="1"/>
</dbReference>
<dbReference type="SUPFAM" id="SSF55785">
    <property type="entry name" value="PYP-like sensor domain (PAS domain)"/>
    <property type="match status" value="1"/>
</dbReference>
<keyword evidence="6" id="KW-0808">Transferase</keyword>
<dbReference type="EC" id="2.7.13.3" evidence="3"/>
<comment type="catalytic activity">
    <reaction evidence="1">
        <text>ATP + protein L-histidine = ADP + protein N-phospho-L-histidine.</text>
        <dbReference type="EC" id="2.7.13.3"/>
    </reaction>
</comment>
<dbReference type="InterPro" id="IPR000700">
    <property type="entry name" value="PAS-assoc_C"/>
</dbReference>
<organism evidence="18 20">
    <name type="scientific">Mastigocoleus testarum BC008</name>
    <dbReference type="NCBI Taxonomy" id="371196"/>
    <lineage>
        <taxon>Bacteria</taxon>
        <taxon>Bacillati</taxon>
        <taxon>Cyanobacteriota</taxon>
        <taxon>Cyanophyceae</taxon>
        <taxon>Nostocales</taxon>
        <taxon>Hapalosiphonaceae</taxon>
        <taxon>Mastigocoleus</taxon>
    </lineage>
</organism>
<feature type="domain" description="PAS" evidence="16">
    <location>
        <begin position="118"/>
        <end position="156"/>
    </location>
</feature>